<dbReference type="Proteomes" id="UP001429357">
    <property type="component" value="Unassembled WGS sequence"/>
</dbReference>
<name>A0ABV0F1S8_9ENTE</name>
<proteinExistence type="predicted"/>
<keyword evidence="2" id="KW-1185">Reference proteome</keyword>
<accession>A0ABV0F1S8</accession>
<evidence type="ECO:0000313" key="2">
    <source>
        <dbReference type="Proteomes" id="UP001429357"/>
    </source>
</evidence>
<sequence length="126" mass="14894">MNSFDGKLVFPDFNPKSFDFDEGWTVAGIDYEGQRIKYQGLGRNSSLEFILNLEYEQGVFNDTVFRYYSTQKIMRDQRMNEFREGKISIDETNGPVEVIEFFPPEMFLEYEPETRLIDDAELWGED</sequence>
<gene>
    <name evidence="1" type="ORF">BAU18_001608</name>
</gene>
<reference evidence="2" key="1">
    <citation type="submission" date="2016-06" db="EMBL/GenBank/DDBJ databases">
        <title>Four novel species of enterococci isolated from chicken manure.</title>
        <authorList>
            <person name="Van Tyne D."/>
        </authorList>
    </citation>
    <scope>NUCLEOTIDE SEQUENCE [LARGE SCALE GENOMIC DNA]</scope>
    <source>
        <strain evidence="2">JM9A</strain>
    </source>
</reference>
<reference evidence="1 2" key="2">
    <citation type="submission" date="2024-02" db="EMBL/GenBank/DDBJ databases">
        <title>The Genome Sequence of Enterococcus diestrammenae JM9A.</title>
        <authorList>
            <person name="Earl A."/>
            <person name="Manson A."/>
            <person name="Gilmore M."/>
            <person name="Sanders J."/>
            <person name="Shea T."/>
            <person name="Howe W."/>
            <person name="Livny J."/>
            <person name="Cuomo C."/>
            <person name="Neafsey D."/>
            <person name="Birren B."/>
        </authorList>
    </citation>
    <scope>NUCLEOTIDE SEQUENCE [LARGE SCALE GENOMIC DNA]</scope>
    <source>
        <strain evidence="1 2">JM9A</strain>
    </source>
</reference>
<dbReference type="EMBL" id="MAEI02000001">
    <property type="protein sequence ID" value="MEO1782015.1"/>
    <property type="molecule type" value="Genomic_DNA"/>
</dbReference>
<protein>
    <submittedName>
        <fullName evidence="1">Uncharacterized protein</fullName>
    </submittedName>
</protein>
<dbReference type="RefSeq" id="WP_161868616.1">
    <property type="nucleotide sequence ID" value="NZ_MAEI02000001.1"/>
</dbReference>
<organism evidence="1 2">
    <name type="scientific">Enterococcus diestrammenae</name>
    <dbReference type="NCBI Taxonomy" id="1155073"/>
    <lineage>
        <taxon>Bacteria</taxon>
        <taxon>Bacillati</taxon>
        <taxon>Bacillota</taxon>
        <taxon>Bacilli</taxon>
        <taxon>Lactobacillales</taxon>
        <taxon>Enterococcaceae</taxon>
        <taxon>Enterococcus</taxon>
    </lineage>
</organism>
<comment type="caution">
    <text evidence="1">The sequence shown here is derived from an EMBL/GenBank/DDBJ whole genome shotgun (WGS) entry which is preliminary data.</text>
</comment>
<evidence type="ECO:0000313" key="1">
    <source>
        <dbReference type="EMBL" id="MEO1782015.1"/>
    </source>
</evidence>